<dbReference type="InterPro" id="IPR048753">
    <property type="entry name" value="CCC_C_1st_subdom"/>
</dbReference>
<keyword evidence="4 8" id="KW-0812">Transmembrane</keyword>
<dbReference type="Pfam" id="PF21555">
    <property type="entry name" value="CCC_C_1st_pro"/>
    <property type="match status" value="1"/>
</dbReference>
<keyword evidence="6 8" id="KW-0472">Membrane</keyword>
<dbReference type="AlphaFoldDB" id="A0A6P1ZCL3"/>
<dbReference type="InterPro" id="IPR048752">
    <property type="entry name" value="CCC_C_2nd_subdom"/>
</dbReference>
<evidence type="ECO:0000256" key="4">
    <source>
        <dbReference type="ARBA" id="ARBA00022692"/>
    </source>
</evidence>
<dbReference type="GO" id="GO:0016020">
    <property type="term" value="C:membrane"/>
    <property type="evidence" value="ECO:0007669"/>
    <property type="project" value="UniProtKB-SubCell"/>
</dbReference>
<dbReference type="PANTHER" id="PTHR11827:SF72">
    <property type="entry name" value="GH08340P"/>
    <property type="match status" value="1"/>
</dbReference>
<gene>
    <name evidence="12" type="ORF">DQK91_16925</name>
</gene>
<evidence type="ECO:0000313" key="13">
    <source>
        <dbReference type="Proteomes" id="UP000434052"/>
    </source>
</evidence>
<feature type="region of interest" description="Disordered" evidence="7">
    <location>
        <begin position="1"/>
        <end position="23"/>
    </location>
</feature>
<evidence type="ECO:0000256" key="7">
    <source>
        <dbReference type="SAM" id="MobiDB-lite"/>
    </source>
</evidence>
<feature type="transmembrane region" description="Helical" evidence="8">
    <location>
        <begin position="40"/>
        <end position="61"/>
    </location>
</feature>
<feature type="transmembrane region" description="Helical" evidence="8">
    <location>
        <begin position="356"/>
        <end position="373"/>
    </location>
</feature>
<keyword evidence="5 8" id="KW-1133">Transmembrane helix</keyword>
<comment type="similarity">
    <text evidence="2">Belongs to the SLC12A transporter family.</text>
</comment>
<evidence type="ECO:0000259" key="10">
    <source>
        <dbReference type="Pfam" id="PF21554"/>
    </source>
</evidence>
<feature type="transmembrane region" description="Helical" evidence="8">
    <location>
        <begin position="119"/>
        <end position="141"/>
    </location>
</feature>
<feature type="transmembrane region" description="Helical" evidence="8">
    <location>
        <begin position="301"/>
        <end position="323"/>
    </location>
</feature>
<protein>
    <submittedName>
        <fullName evidence="12">Na-K-Cl cotransporter</fullName>
    </submittedName>
</protein>
<dbReference type="Gene3D" id="1.20.1740.10">
    <property type="entry name" value="Amino acid/polyamine transporter I"/>
    <property type="match status" value="1"/>
</dbReference>
<evidence type="ECO:0000313" key="12">
    <source>
        <dbReference type="EMBL" id="TVM31947.1"/>
    </source>
</evidence>
<dbReference type="FunFam" id="1.20.1740.10:FF:000013">
    <property type="entry name" value="Solute carrier family 12 member"/>
    <property type="match status" value="1"/>
</dbReference>
<feature type="transmembrane region" description="Helical" evidence="8">
    <location>
        <begin position="257"/>
        <end position="281"/>
    </location>
</feature>
<accession>A0A6P1ZCL3</accession>
<evidence type="ECO:0000256" key="1">
    <source>
        <dbReference type="ARBA" id="ARBA00004141"/>
    </source>
</evidence>
<evidence type="ECO:0000256" key="3">
    <source>
        <dbReference type="ARBA" id="ARBA00022448"/>
    </source>
</evidence>
<feature type="domain" description="Amino acid permease/ SLC12A" evidence="9">
    <location>
        <begin position="46"/>
        <end position="451"/>
    </location>
</feature>
<dbReference type="Pfam" id="PF21554">
    <property type="entry name" value="CCC_C_2nd_pro"/>
    <property type="match status" value="1"/>
</dbReference>
<name>A0A6P1ZCL3_9BACT</name>
<feature type="transmembrane region" description="Helical" evidence="8">
    <location>
        <begin position="220"/>
        <end position="245"/>
    </location>
</feature>
<evidence type="ECO:0000256" key="8">
    <source>
        <dbReference type="SAM" id="Phobius"/>
    </source>
</evidence>
<dbReference type="Proteomes" id="UP000434052">
    <property type="component" value="Unassembled WGS sequence"/>
</dbReference>
<comment type="subcellular location">
    <subcellularLocation>
        <location evidence="1">Membrane</location>
        <topology evidence="1">Multi-pass membrane protein</topology>
    </subcellularLocation>
</comment>
<feature type="domain" description="Prokaryotic cation-chloride cotransporter second C-terminal subdomain" evidence="10">
    <location>
        <begin position="647"/>
        <end position="776"/>
    </location>
</feature>
<dbReference type="InterPro" id="IPR004841">
    <property type="entry name" value="AA-permease/SLC12A_dom"/>
</dbReference>
<feature type="transmembrane region" description="Helical" evidence="8">
    <location>
        <begin position="379"/>
        <end position="397"/>
    </location>
</feature>
<reference evidence="12 13" key="1">
    <citation type="submission" date="2018-06" db="EMBL/GenBank/DDBJ databases">
        <title>Complete genome of Desulfovibrio marinus P48SEP.</title>
        <authorList>
            <person name="Crispim J.S."/>
            <person name="Vidigal P.M.P."/>
            <person name="Silva L.C.F."/>
            <person name="Araujo L.C."/>
            <person name="Laguardia C.N."/>
            <person name="Dias R.S."/>
            <person name="Sousa M.P."/>
            <person name="Paula S.O."/>
            <person name="Silva C."/>
        </authorList>
    </citation>
    <scope>NUCLEOTIDE SEQUENCE [LARGE SCALE GENOMIC DNA]</scope>
    <source>
        <strain evidence="12 13">P48SEP</strain>
    </source>
</reference>
<evidence type="ECO:0000256" key="6">
    <source>
        <dbReference type="ARBA" id="ARBA00023136"/>
    </source>
</evidence>
<dbReference type="InterPro" id="IPR004842">
    <property type="entry name" value="SLC12A_fam"/>
</dbReference>
<feature type="domain" description="Prokaryotic cation-chloride cotransporter first C-terminal subdomain" evidence="11">
    <location>
        <begin position="495"/>
        <end position="614"/>
    </location>
</feature>
<dbReference type="EMBL" id="QMIF01000013">
    <property type="protein sequence ID" value="TVM31947.1"/>
    <property type="molecule type" value="Genomic_DNA"/>
</dbReference>
<keyword evidence="3" id="KW-0813">Transport</keyword>
<feature type="region of interest" description="Disordered" evidence="7">
    <location>
        <begin position="620"/>
        <end position="639"/>
    </location>
</feature>
<organism evidence="12 13">
    <name type="scientific">Oceanidesulfovibrio marinus</name>
    <dbReference type="NCBI Taxonomy" id="370038"/>
    <lineage>
        <taxon>Bacteria</taxon>
        <taxon>Pseudomonadati</taxon>
        <taxon>Thermodesulfobacteriota</taxon>
        <taxon>Desulfovibrionia</taxon>
        <taxon>Desulfovibrionales</taxon>
        <taxon>Desulfovibrionaceae</taxon>
        <taxon>Oceanidesulfovibrio</taxon>
    </lineage>
</organism>
<feature type="transmembrane region" description="Helical" evidence="8">
    <location>
        <begin position="418"/>
        <end position="446"/>
    </location>
</feature>
<evidence type="ECO:0000256" key="2">
    <source>
        <dbReference type="ARBA" id="ARBA00010593"/>
    </source>
</evidence>
<feature type="transmembrane region" description="Helical" evidence="8">
    <location>
        <begin position="153"/>
        <end position="173"/>
    </location>
</feature>
<evidence type="ECO:0000259" key="11">
    <source>
        <dbReference type="Pfam" id="PF21555"/>
    </source>
</evidence>
<feature type="compositionally biased region" description="Acidic residues" evidence="7">
    <location>
        <begin position="1"/>
        <end position="11"/>
    </location>
</feature>
<dbReference type="GO" id="GO:0015377">
    <property type="term" value="F:chloride:monoatomic cation symporter activity"/>
    <property type="evidence" value="ECO:0007669"/>
    <property type="project" value="InterPro"/>
</dbReference>
<sequence length="777" mass="83366">MPEATDQETDGTVETPTSAEREVREAVEETITHKGAAKKFGTFSGVFTPTLLTILGVIMYLREGWVVGNAGLAGAWLIILLSFAITSCTALSLASVVTNIRIGSGGAFSIISQSLGLEMGGSIGIPLYISQALAVAMYIFGFRAGWTYIFPDHPAIVVDFAAFAILFGIGYVSAGLAFKVQYVILAIIIGSLVSVGWAAYGGSMSESIQWWGSFPGSPETGFAGIGFWAVFAVFFPASTGIMAGANMSGELANPRKSIPLGTLSAIALSLLVYLVLAFWLASSATVDELTGNYTVMVDKAAWGPAVLGGLLGATFSSALSSIVGAPRILQALAEHNILPGSSWFAKKSATGEPRNAMIATGALVLAALLLRNLNAIAPLITMFFLVTYAMINVVVLLEQSLKLVSFRPLLRIPRAVSLAGAFGCVFAMFIVNPTFSLVAVAVVLALHTYLMRKHLKAPFGDVRSGLLAAMAEWAAKKMESVTGPRQKTWKANMLVPVENSAQAAKVYGLLRNIAYPKGFVRLLGLTGQRNYEELTEHLPALADRLQDDSVFATWTVVRAATFSENVAAGLEALGGAFFRSNMIFLRLSDNTQRDAEFERLVGDAQTYRLGALIYLGAAPETGERPDDAEEPTEDALRTTASREGGVHLVIDTPEDGWRIGTDLGHADLATLLAYKLKTNWKTRLTITARIQNADERKDALDYLRAAVELARIPNAMLRLAESEEELDYSVAAGEEPPAITIFSMVAPAEFDTLRTRGKRVRTPCLFAMDSDRENALV</sequence>
<dbReference type="PANTHER" id="PTHR11827">
    <property type="entry name" value="SOLUTE CARRIER FAMILY 12, CATION COTRANSPORTERS"/>
    <property type="match status" value="1"/>
</dbReference>
<feature type="transmembrane region" description="Helical" evidence="8">
    <location>
        <begin position="180"/>
        <end position="200"/>
    </location>
</feature>
<dbReference type="OrthoDB" id="3181223at2"/>
<dbReference type="Pfam" id="PF00324">
    <property type="entry name" value="AA_permease"/>
    <property type="match status" value="1"/>
</dbReference>
<evidence type="ECO:0000259" key="9">
    <source>
        <dbReference type="Pfam" id="PF00324"/>
    </source>
</evidence>
<evidence type="ECO:0000256" key="5">
    <source>
        <dbReference type="ARBA" id="ARBA00022989"/>
    </source>
</evidence>
<comment type="caution">
    <text evidence="12">The sequence shown here is derived from an EMBL/GenBank/DDBJ whole genome shotgun (WGS) entry which is preliminary data.</text>
</comment>
<feature type="transmembrane region" description="Helical" evidence="8">
    <location>
        <begin position="73"/>
        <end position="98"/>
    </location>
</feature>
<proteinExistence type="inferred from homology"/>